<dbReference type="STRING" id="310781.SAMN05216259_105416"/>
<dbReference type="Proteomes" id="UP000199341">
    <property type="component" value="Unassembled WGS sequence"/>
</dbReference>
<proteinExistence type="predicted"/>
<keyword evidence="2" id="KW-1185">Reference proteome</keyword>
<dbReference type="PANTHER" id="PTHR43383">
    <property type="entry name" value="NODULIN 6"/>
    <property type="match status" value="1"/>
</dbReference>
<organism evidence="1 2">
    <name type="scientific">Actinacidiphila guanduensis</name>
    <dbReference type="NCBI Taxonomy" id="310781"/>
    <lineage>
        <taxon>Bacteria</taxon>
        <taxon>Bacillati</taxon>
        <taxon>Actinomycetota</taxon>
        <taxon>Actinomycetes</taxon>
        <taxon>Kitasatosporales</taxon>
        <taxon>Streptomycetaceae</taxon>
        <taxon>Actinacidiphila</taxon>
    </lineage>
</organism>
<dbReference type="AlphaFoldDB" id="A0A1H0DZM4"/>
<gene>
    <name evidence="1" type="ORF">SAMN05216259_105416</name>
</gene>
<reference evidence="1 2" key="1">
    <citation type="submission" date="2016-10" db="EMBL/GenBank/DDBJ databases">
        <authorList>
            <person name="de Groot N.N."/>
        </authorList>
    </citation>
    <scope>NUCLEOTIDE SEQUENCE [LARGE SCALE GENOMIC DNA]</scope>
    <source>
        <strain evidence="1 2">CGMCC 4.2022</strain>
    </source>
</reference>
<dbReference type="RefSeq" id="WP_245771382.1">
    <property type="nucleotide sequence ID" value="NZ_FNIE01000005.1"/>
</dbReference>
<accession>A0A1H0DZM4</accession>
<evidence type="ECO:0008006" key="3">
    <source>
        <dbReference type="Google" id="ProtNLM"/>
    </source>
</evidence>
<dbReference type="PANTHER" id="PTHR43383:SF2">
    <property type="entry name" value="AMIDOHYDROLASE 2 FAMILY PROTEIN"/>
    <property type="match status" value="1"/>
</dbReference>
<sequence length="364" mass="37175">MPGSGPASRAGSAAATPAATQPRLVDAHCHGVYPGDLGIGSFEARLPGAAAPGTTVFDSPEGFAVRRWCPPLLGLEPHCPPARYLARRRELGAYEATRLLLRGAGIAAYVVDTGEVGELTPPKELGAAGHAPAREAVRLEQAAQQVADTSGTVDAFLGNLAEAVHGAALDVAAFSCRTDPAAQDTAEDTGPPPLSEVRRAAGRWLATRRVGERPDDPVLLRHLRWNAVATGLPLLLGYPAAGPGPEADAVFLRATGGLGTDILLLPSLAHETAAAGLACALPHVHVGVAGDPAGVLARTPFGKVLYASGSGGLPELYVTAAHRFRAALARAVACRVGAGEWSGEDGRRVTALVASGNAARLFAA</sequence>
<name>A0A1H0DZM4_9ACTN</name>
<dbReference type="Gene3D" id="3.20.20.140">
    <property type="entry name" value="Metal-dependent hydrolases"/>
    <property type="match status" value="2"/>
</dbReference>
<evidence type="ECO:0000313" key="1">
    <source>
        <dbReference type="EMBL" id="SDN75569.1"/>
    </source>
</evidence>
<dbReference type="EMBL" id="FNIE01000005">
    <property type="protein sequence ID" value="SDN75569.1"/>
    <property type="molecule type" value="Genomic_DNA"/>
</dbReference>
<evidence type="ECO:0000313" key="2">
    <source>
        <dbReference type="Proteomes" id="UP000199341"/>
    </source>
</evidence>
<protein>
    <recommendedName>
        <fullName evidence="3">Amidohydrolase</fullName>
    </recommendedName>
</protein>